<organism evidence="2">
    <name type="scientific">Sipha flava</name>
    <name type="common">yellow sugarcane aphid</name>
    <dbReference type="NCBI Taxonomy" id="143950"/>
    <lineage>
        <taxon>Eukaryota</taxon>
        <taxon>Metazoa</taxon>
        <taxon>Ecdysozoa</taxon>
        <taxon>Arthropoda</taxon>
        <taxon>Hexapoda</taxon>
        <taxon>Insecta</taxon>
        <taxon>Pterygota</taxon>
        <taxon>Neoptera</taxon>
        <taxon>Paraneoptera</taxon>
        <taxon>Hemiptera</taxon>
        <taxon>Sternorrhyncha</taxon>
        <taxon>Aphidomorpha</taxon>
        <taxon>Aphidoidea</taxon>
        <taxon>Aphididae</taxon>
        <taxon>Sipha</taxon>
    </lineage>
</organism>
<dbReference type="PANTHER" id="PTHR33198">
    <property type="entry name" value="ANK_REP_REGION DOMAIN-CONTAINING PROTEIN-RELATED"/>
    <property type="match status" value="1"/>
</dbReference>
<feature type="compositionally biased region" description="Low complexity" evidence="1">
    <location>
        <begin position="201"/>
        <end position="216"/>
    </location>
</feature>
<name>A0A2S2PVQ8_9HEMI</name>
<evidence type="ECO:0000313" key="2">
    <source>
        <dbReference type="EMBL" id="MBY69509.1"/>
    </source>
</evidence>
<dbReference type="PANTHER" id="PTHR33198:SF19">
    <property type="entry name" value="CCHC-TYPE DOMAIN-CONTAINING PROTEIN"/>
    <property type="match status" value="1"/>
</dbReference>
<protein>
    <recommendedName>
        <fullName evidence="3">Retrotransposon gag domain-containing protein</fullName>
    </recommendedName>
</protein>
<proteinExistence type="predicted"/>
<reference evidence="2" key="1">
    <citation type="submission" date="2018-04" db="EMBL/GenBank/DDBJ databases">
        <title>Transcriptome assembly of Sipha flava.</title>
        <authorList>
            <person name="Scully E.D."/>
            <person name="Geib S.M."/>
            <person name="Palmer N.A."/>
            <person name="Koch K."/>
            <person name="Bradshaw J."/>
            <person name="Heng-Moss T."/>
            <person name="Sarath G."/>
        </authorList>
    </citation>
    <scope>NUCLEOTIDE SEQUENCE</scope>
</reference>
<dbReference type="AlphaFoldDB" id="A0A2S2PVQ8"/>
<gene>
    <name evidence="2" type="ORF">g.157976</name>
</gene>
<sequence length="223" mass="25904">MEYNKPDALVLTGNLSENWRVFREAFEIYIEAAGLTTASNKRQVAIFLNLVGKEGLERYNTLKFENVEDNKKIDQVLTAFQNYCKPKKNILHSRYIFYKRSQKENESIEEFLSACRGLIKDCEFKSHEEILRDKIVLDTRDSETRDKLIKQADVTLEAAIETLRIAEIQRKEFNQMKEIGEKQNEVNAVHSKLLGGKRTYQAQQNNGNNGHRGQCQTNQRQAK</sequence>
<evidence type="ECO:0008006" key="3">
    <source>
        <dbReference type="Google" id="ProtNLM"/>
    </source>
</evidence>
<dbReference type="OrthoDB" id="6595084at2759"/>
<dbReference type="EMBL" id="GGMS01000306">
    <property type="protein sequence ID" value="MBY69509.1"/>
    <property type="molecule type" value="Transcribed_RNA"/>
</dbReference>
<feature type="region of interest" description="Disordered" evidence="1">
    <location>
        <begin position="201"/>
        <end position="223"/>
    </location>
</feature>
<accession>A0A2S2PVQ8</accession>
<evidence type="ECO:0000256" key="1">
    <source>
        <dbReference type="SAM" id="MobiDB-lite"/>
    </source>
</evidence>